<dbReference type="Proteomes" id="UP000554235">
    <property type="component" value="Unassembled WGS sequence"/>
</dbReference>
<dbReference type="GO" id="GO:0016020">
    <property type="term" value="C:membrane"/>
    <property type="evidence" value="ECO:0007669"/>
    <property type="project" value="UniProtKB-SubCell"/>
</dbReference>
<evidence type="ECO:0000256" key="6">
    <source>
        <dbReference type="SAM" id="Phobius"/>
    </source>
</evidence>
<evidence type="ECO:0000256" key="4">
    <source>
        <dbReference type="ARBA" id="ARBA00023136"/>
    </source>
</evidence>
<keyword evidence="3 6" id="KW-1133">Transmembrane helix</keyword>
<feature type="transmembrane region" description="Helical" evidence="6">
    <location>
        <begin position="30"/>
        <end position="49"/>
    </location>
</feature>
<dbReference type="Pfam" id="PF20684">
    <property type="entry name" value="Fung_rhodopsin"/>
    <property type="match status" value="1"/>
</dbReference>
<feature type="domain" description="Rhodopsin" evidence="7">
    <location>
        <begin position="82"/>
        <end position="198"/>
    </location>
</feature>
<comment type="similarity">
    <text evidence="5">Belongs to the SAT4 family.</text>
</comment>
<evidence type="ECO:0000256" key="2">
    <source>
        <dbReference type="ARBA" id="ARBA00022692"/>
    </source>
</evidence>
<organism evidence="8 9">
    <name type="scientific">Fusarium albosuccineum</name>
    <dbReference type="NCBI Taxonomy" id="1237068"/>
    <lineage>
        <taxon>Eukaryota</taxon>
        <taxon>Fungi</taxon>
        <taxon>Dikarya</taxon>
        <taxon>Ascomycota</taxon>
        <taxon>Pezizomycotina</taxon>
        <taxon>Sordariomycetes</taxon>
        <taxon>Hypocreomycetidae</taxon>
        <taxon>Hypocreales</taxon>
        <taxon>Nectriaceae</taxon>
        <taxon>Fusarium</taxon>
        <taxon>Fusarium decemcellulare species complex</taxon>
    </lineage>
</organism>
<dbReference type="AlphaFoldDB" id="A0A8H4NRR5"/>
<accession>A0A8H4NRR5</accession>
<keyword evidence="9" id="KW-1185">Reference proteome</keyword>
<protein>
    <submittedName>
        <fullName evidence="8">Integral membrane</fullName>
    </submittedName>
</protein>
<keyword evidence="4 6" id="KW-0472">Membrane</keyword>
<comment type="subcellular location">
    <subcellularLocation>
        <location evidence="1">Membrane</location>
        <topology evidence="1">Multi-pass membrane protein</topology>
    </subcellularLocation>
</comment>
<evidence type="ECO:0000313" key="8">
    <source>
        <dbReference type="EMBL" id="KAF4441811.1"/>
    </source>
</evidence>
<comment type="caution">
    <text evidence="8">The sequence shown here is derived from an EMBL/GenBank/DDBJ whole genome shotgun (WGS) entry which is preliminary data.</text>
</comment>
<evidence type="ECO:0000313" key="9">
    <source>
        <dbReference type="Proteomes" id="UP000554235"/>
    </source>
</evidence>
<reference evidence="8 9" key="1">
    <citation type="submission" date="2020-01" db="EMBL/GenBank/DDBJ databases">
        <title>Identification and distribution of gene clusters putatively required for synthesis of sphingolipid metabolism inhibitors in phylogenetically diverse species of the filamentous fungus Fusarium.</title>
        <authorList>
            <person name="Kim H.-S."/>
            <person name="Busman M."/>
            <person name="Brown D.W."/>
            <person name="Divon H."/>
            <person name="Uhlig S."/>
            <person name="Proctor R.H."/>
        </authorList>
    </citation>
    <scope>NUCLEOTIDE SEQUENCE [LARGE SCALE GENOMIC DNA]</scope>
    <source>
        <strain evidence="8 9">NRRL 20459</strain>
    </source>
</reference>
<feature type="transmembrane region" description="Helical" evidence="6">
    <location>
        <begin position="85"/>
        <end position="104"/>
    </location>
</feature>
<evidence type="ECO:0000256" key="5">
    <source>
        <dbReference type="ARBA" id="ARBA00038359"/>
    </source>
</evidence>
<dbReference type="EMBL" id="JAADYS010003810">
    <property type="protein sequence ID" value="KAF4441811.1"/>
    <property type="molecule type" value="Genomic_DNA"/>
</dbReference>
<gene>
    <name evidence="8" type="ORF">FALBO_17312</name>
</gene>
<dbReference type="InterPro" id="IPR049326">
    <property type="entry name" value="Rhodopsin_dom_fungi"/>
</dbReference>
<feature type="transmembrane region" description="Helical" evidence="6">
    <location>
        <begin position="116"/>
        <end position="137"/>
    </location>
</feature>
<evidence type="ECO:0000259" key="7">
    <source>
        <dbReference type="Pfam" id="PF20684"/>
    </source>
</evidence>
<dbReference type="PANTHER" id="PTHR33048:SF47">
    <property type="entry name" value="INTEGRAL MEMBRANE PROTEIN-RELATED"/>
    <property type="match status" value="1"/>
</dbReference>
<evidence type="ECO:0000256" key="3">
    <source>
        <dbReference type="ARBA" id="ARBA00022989"/>
    </source>
</evidence>
<name>A0A8H4NRR5_9HYPO</name>
<keyword evidence="2 6" id="KW-0812">Transmembrane</keyword>
<dbReference type="OrthoDB" id="5342292at2759"/>
<dbReference type="PANTHER" id="PTHR33048">
    <property type="entry name" value="PTH11-LIKE INTEGRAL MEMBRANE PROTEIN (AFU_ORTHOLOGUE AFUA_5G11245)"/>
    <property type="match status" value="1"/>
</dbReference>
<evidence type="ECO:0000256" key="1">
    <source>
        <dbReference type="ARBA" id="ARBA00004141"/>
    </source>
</evidence>
<proteinExistence type="inferred from homology"/>
<sequence>MSNEAELAFLFPGDGEGFFSHTKGASSETFYTAIFLAVFSIPIVILRFWTSIKIVNKWHPDDTLAVIATFATTKPSRQVNRWTSLPLYNVTTLFIKASVLAFYLRFTVDIYFKICNYFVLAIVITNCLVNVITTSIWGKCTVTLQDDCQQTIIMQIVSAALNVATDIAILMLPFWLLHPMKVPMGRKIGIALILMAGGL</sequence>
<dbReference type="InterPro" id="IPR052337">
    <property type="entry name" value="SAT4-like"/>
</dbReference>
<feature type="transmembrane region" description="Helical" evidence="6">
    <location>
        <begin position="152"/>
        <end position="177"/>
    </location>
</feature>